<dbReference type="Gene3D" id="3.40.309.10">
    <property type="entry name" value="Aldehyde Dehydrogenase, Chain A, domain 2"/>
    <property type="match status" value="1"/>
</dbReference>
<feature type="domain" description="Aldehyde dehydrogenase" evidence="4">
    <location>
        <begin position="34"/>
        <end position="487"/>
    </location>
</feature>
<dbReference type="RefSeq" id="WP_215505135.1">
    <property type="nucleotide sequence ID" value="NZ_CP076362.1"/>
</dbReference>
<dbReference type="AlphaFoldDB" id="A0A975PA13"/>
<keyword evidence="6" id="KW-1185">Reference proteome</keyword>
<dbReference type="KEGG" id="gfu:KM031_17980"/>
<evidence type="ECO:0000313" key="6">
    <source>
        <dbReference type="Proteomes" id="UP000679352"/>
    </source>
</evidence>
<dbReference type="PROSITE" id="PS00687">
    <property type="entry name" value="ALDEHYDE_DEHYDR_GLU"/>
    <property type="match status" value="1"/>
</dbReference>
<evidence type="ECO:0000256" key="2">
    <source>
        <dbReference type="PROSITE-ProRule" id="PRU10007"/>
    </source>
</evidence>
<dbReference type="PROSITE" id="PS00070">
    <property type="entry name" value="ALDEHYDE_DEHYDR_CYS"/>
    <property type="match status" value="1"/>
</dbReference>
<dbReference type="InterPro" id="IPR016160">
    <property type="entry name" value="Ald_DH_CS_CYS"/>
</dbReference>
<dbReference type="InterPro" id="IPR016163">
    <property type="entry name" value="Ald_DH_C"/>
</dbReference>
<feature type="active site" evidence="2">
    <location>
        <position position="267"/>
    </location>
</feature>
<gene>
    <name evidence="5" type="ORF">KM031_17980</name>
</gene>
<comment type="similarity">
    <text evidence="3">Belongs to the aldehyde dehydrogenase family.</text>
</comment>
<dbReference type="EMBL" id="CP076362">
    <property type="protein sequence ID" value="QWK92187.1"/>
    <property type="molecule type" value="Genomic_DNA"/>
</dbReference>
<sequence length="500" mass="53183">MTDLLTHEEYRAVAAALDLPQNAWIDGSSRPARSGKTFETNNPATGAVLGTVAACDATDVDLAVTKARAAFEDGRWSRLHPGARKEVLVRLANLMDRNARELAVMESLDSGKTIYDCENVDIPESIHVLKWHGELIDKIYDQVSPASTDHIAMILREPVGVVGLVLPWNFPLLMLAWKIGPALAAGCSVVVKPAAETSLTALRLAELAADAGLPRGVLNIVTGGGDVGEALGRHADVDMVSFTGSTVTGRKFLHYSADSNLKEIVLELGGKNPCIVLDDAEDLDAVAAHVVNGAFWNMGQNCSAASRLIVQHGVKDRLLAKVAEHLREWVVGDPLNPEVRVGALISRAHFTKVLGYLKVAAKETVVIGGKVVAEGFIEPTVVEASHGSTLASEEIFGPILTVIPVGSFEEAIAVANDTTYGLAASIFTANGKRALRGARMLRAGTVTVNSFGEGDITTPFGGYKQSGFGGRDNAIHAHDQYTQLKTIWVDLSDTADTAIE</sequence>
<dbReference type="PANTHER" id="PTHR11699">
    <property type="entry name" value="ALDEHYDE DEHYDROGENASE-RELATED"/>
    <property type="match status" value="1"/>
</dbReference>
<accession>A0A975PA13</accession>
<evidence type="ECO:0000313" key="5">
    <source>
        <dbReference type="EMBL" id="QWK92187.1"/>
    </source>
</evidence>
<dbReference type="InterPro" id="IPR016161">
    <property type="entry name" value="Ald_DH/histidinol_DH"/>
</dbReference>
<dbReference type="CDD" id="cd07112">
    <property type="entry name" value="ALDH_GABALDH-PuuC"/>
    <property type="match status" value="1"/>
</dbReference>
<dbReference type="SUPFAM" id="SSF53720">
    <property type="entry name" value="ALDH-like"/>
    <property type="match status" value="1"/>
</dbReference>
<keyword evidence="1 3" id="KW-0560">Oxidoreductase</keyword>
<organism evidence="5 6">
    <name type="scientific">Gemmobacter fulvus</name>
    <dbReference type="NCBI Taxonomy" id="2840474"/>
    <lineage>
        <taxon>Bacteria</taxon>
        <taxon>Pseudomonadati</taxon>
        <taxon>Pseudomonadota</taxon>
        <taxon>Alphaproteobacteria</taxon>
        <taxon>Rhodobacterales</taxon>
        <taxon>Paracoccaceae</taxon>
        <taxon>Gemmobacter</taxon>
    </lineage>
</organism>
<keyword evidence="5" id="KW-0614">Plasmid</keyword>
<name>A0A975PA13_9RHOB</name>
<reference evidence="5" key="1">
    <citation type="submission" date="2021-06" db="EMBL/GenBank/DDBJ databases">
        <authorList>
            <person name="Lee C.-S."/>
            <person name="Jin L."/>
        </authorList>
    </citation>
    <scope>NUCLEOTIDE SEQUENCE</scope>
    <source>
        <strain evidence="5">Con5</strain>
        <plasmid evidence="5">p1</plasmid>
    </source>
</reference>
<evidence type="ECO:0000256" key="3">
    <source>
        <dbReference type="RuleBase" id="RU003345"/>
    </source>
</evidence>
<dbReference type="InterPro" id="IPR029510">
    <property type="entry name" value="Ald_DH_CS_GLU"/>
</dbReference>
<dbReference type="GO" id="GO:0004030">
    <property type="term" value="F:aldehyde dehydrogenase [NAD(P)+] activity"/>
    <property type="evidence" value="ECO:0007669"/>
    <property type="project" value="UniProtKB-ARBA"/>
</dbReference>
<dbReference type="InterPro" id="IPR015590">
    <property type="entry name" value="Aldehyde_DH_dom"/>
</dbReference>
<evidence type="ECO:0000256" key="1">
    <source>
        <dbReference type="ARBA" id="ARBA00023002"/>
    </source>
</evidence>
<dbReference type="InterPro" id="IPR016162">
    <property type="entry name" value="Ald_DH_N"/>
</dbReference>
<dbReference type="FunFam" id="3.40.605.10:FF:000001">
    <property type="entry name" value="Aldehyde dehydrogenase 1"/>
    <property type="match status" value="1"/>
</dbReference>
<evidence type="ECO:0000259" key="4">
    <source>
        <dbReference type="Pfam" id="PF00171"/>
    </source>
</evidence>
<proteinExistence type="inferred from homology"/>
<dbReference type="Proteomes" id="UP000679352">
    <property type="component" value="Plasmid p1"/>
</dbReference>
<dbReference type="Gene3D" id="3.40.605.10">
    <property type="entry name" value="Aldehyde Dehydrogenase, Chain A, domain 1"/>
    <property type="match status" value="1"/>
</dbReference>
<dbReference type="Pfam" id="PF00171">
    <property type="entry name" value="Aldedh"/>
    <property type="match status" value="1"/>
</dbReference>
<geneLocation type="plasmid" evidence="5 6">
    <name>p1</name>
</geneLocation>
<protein>
    <submittedName>
        <fullName evidence="5">Aldehyde dehydrogenase</fullName>
    </submittedName>
</protein>